<dbReference type="SUPFAM" id="SSF81901">
    <property type="entry name" value="HCP-like"/>
    <property type="match status" value="1"/>
</dbReference>
<feature type="compositionally biased region" description="Polar residues" evidence="2">
    <location>
        <begin position="332"/>
        <end position="341"/>
    </location>
</feature>
<dbReference type="Gene3D" id="1.25.40.10">
    <property type="entry name" value="Tetratricopeptide repeat domain"/>
    <property type="match status" value="2"/>
</dbReference>
<dbReference type="OrthoDB" id="272077at2759"/>
<proteinExistence type="predicted"/>
<feature type="compositionally biased region" description="Pro residues" evidence="2">
    <location>
        <begin position="108"/>
        <end position="117"/>
    </location>
</feature>
<evidence type="ECO:0000313" key="4">
    <source>
        <dbReference type="Proteomes" id="UP000800041"/>
    </source>
</evidence>
<name>A0A6G1H7V3_9PEZI</name>
<feature type="region of interest" description="Disordered" evidence="2">
    <location>
        <begin position="1"/>
        <end position="451"/>
    </location>
</feature>
<dbReference type="InterPro" id="IPR006597">
    <property type="entry name" value="Sel1-like"/>
</dbReference>
<feature type="compositionally biased region" description="Pro residues" evidence="2">
    <location>
        <begin position="616"/>
        <end position="632"/>
    </location>
</feature>
<feature type="compositionally biased region" description="Low complexity" evidence="2">
    <location>
        <begin position="118"/>
        <end position="132"/>
    </location>
</feature>
<dbReference type="Proteomes" id="UP000800041">
    <property type="component" value="Unassembled WGS sequence"/>
</dbReference>
<feature type="compositionally biased region" description="Low complexity" evidence="2">
    <location>
        <begin position="257"/>
        <end position="270"/>
    </location>
</feature>
<dbReference type="SMART" id="SM00671">
    <property type="entry name" value="SEL1"/>
    <property type="match status" value="7"/>
</dbReference>
<feature type="compositionally biased region" description="Polar residues" evidence="2">
    <location>
        <begin position="653"/>
        <end position="664"/>
    </location>
</feature>
<dbReference type="InterPro" id="IPR051726">
    <property type="entry name" value="Chitin_Synth_Reg"/>
</dbReference>
<accession>A0A6G1H7V3</accession>
<gene>
    <name evidence="3" type="ORF">K402DRAFT_418921</name>
</gene>
<feature type="compositionally biased region" description="Polar residues" evidence="2">
    <location>
        <begin position="595"/>
        <end position="613"/>
    </location>
</feature>
<organism evidence="3 4">
    <name type="scientific">Aulographum hederae CBS 113979</name>
    <dbReference type="NCBI Taxonomy" id="1176131"/>
    <lineage>
        <taxon>Eukaryota</taxon>
        <taxon>Fungi</taxon>
        <taxon>Dikarya</taxon>
        <taxon>Ascomycota</taxon>
        <taxon>Pezizomycotina</taxon>
        <taxon>Dothideomycetes</taxon>
        <taxon>Pleosporomycetidae</taxon>
        <taxon>Aulographales</taxon>
        <taxon>Aulographaceae</taxon>
    </lineage>
</organism>
<feature type="region of interest" description="Disordered" evidence="2">
    <location>
        <begin position="1117"/>
        <end position="1146"/>
    </location>
</feature>
<evidence type="ECO:0008006" key="5">
    <source>
        <dbReference type="Google" id="ProtNLM"/>
    </source>
</evidence>
<evidence type="ECO:0000256" key="2">
    <source>
        <dbReference type="SAM" id="MobiDB-lite"/>
    </source>
</evidence>
<feature type="compositionally biased region" description="Low complexity" evidence="2">
    <location>
        <begin position="292"/>
        <end position="309"/>
    </location>
</feature>
<evidence type="ECO:0000313" key="3">
    <source>
        <dbReference type="EMBL" id="KAF1989100.1"/>
    </source>
</evidence>
<dbReference type="Pfam" id="PF08238">
    <property type="entry name" value="Sel1"/>
    <property type="match status" value="7"/>
</dbReference>
<keyword evidence="1" id="KW-0677">Repeat</keyword>
<protein>
    <recommendedName>
        <fullName evidence="5">HCP-like protein</fullName>
    </recommendedName>
</protein>
<dbReference type="PANTHER" id="PTHR46430">
    <property type="entry name" value="PROTEIN SKT5-RELATED"/>
    <property type="match status" value="1"/>
</dbReference>
<feature type="region of interest" description="Disordered" evidence="2">
    <location>
        <begin position="469"/>
        <end position="765"/>
    </location>
</feature>
<dbReference type="PANTHER" id="PTHR46430:SF3">
    <property type="entry name" value="ACTIVATOR OF C KINASE PROTEIN 1"/>
    <property type="match status" value="1"/>
</dbReference>
<feature type="compositionally biased region" description="Low complexity" evidence="2">
    <location>
        <begin position="84"/>
        <end position="93"/>
    </location>
</feature>
<feature type="compositionally biased region" description="Low complexity" evidence="2">
    <location>
        <begin position="519"/>
        <end position="535"/>
    </location>
</feature>
<dbReference type="AlphaFoldDB" id="A0A6G1H7V3"/>
<sequence length="1146" mass="125982">MAYNQHGGYQQPPARRQQYPPQPNPPRGPPQQQQSYGNEHDGYSSYNGYQGANPNVNDSYNGYDEYQRNPHWNEEYADVAAGPYQQEQHSSSGQHGGYGGQRGAYPPRGVPRGPPPGAQRGAPRGMPQSRGVPRGRGGPMGPPRQPIPPNHQFQEPQPHQYRDQYQEPYQEPYQEQYQDQYQDQRQDQYSEPYQQPSAPGRPSVDSQRSQYAPEQRRANPVDVVPGSGHRGDRQMPAKPKGHTFVPPPRRDSEMALPFDNPFPVFPTTNPKKPKPKPTSNATSMEESMSGMSLDSSRPSVDSSRTINSGNSGGSSGQHSMKPLPTGPDQGAWPNNSQAQRAQSRDGQRPPPIQAQYHGTPGEMRSMPHSAAPTDHSFRPGALQRPPTNNSAIAPPPRSAAMDLPQRPSTTTGTRPRVVNPPQQRYYAHDDAPLPLPPTSQMPDSRPKHESLGTFYDDYLDQYDEPATQYAQARPEAEMPNFDAAEPSPRSRHEHAISQHLDNSILPPQVGNFSRPHTPNGSNAQQNQNAYAGQNQFPRRGDSIGGSAQGMPTNMAGAGSSTVNMNGHMQNGSMMANGYSSSQPQQPPQPDYNRLGTPSNSRYQQQRMPPQGASTPVMPPQGMPPQGMPPPQPYAQGRPGPQNPALNRLAMPSMQRNLTGATQRSDPGPGISPMSAGPTNGFGSFSTQPRPSMEGQTDLRPGALPQRRSDPDALPHHPTPVRPGLMQGSVVQQQSGPVPVRQYNGDSSSLKGPVPSITPRPSVDQKRASFPVTSEELDQLRQIVKNNPQDDKTHFRLGKKLVEASVALVPGTMDPKARAKTREKFIFEATKHLKKASSHGYPEAMFYLADSYGQGSLGLAVDTKEAFTLYQGAAKLGHGPSAYRTAVCCEMGAEEGGGTRKDPLKAVQWYRRAAALSDTPAMYKLGMILLKGLLGQQKNLGESINWLQRAADRADEENPHALHELGLLYESAPPQGKLIRDEKYAFQLFEKAAKLGYKFSQFRLGEAFEYGLLGCQINQHASIAWYSRAAKQEEHQSELALSGWYLTGAPGILEQSDTEAYLWAKKAAAAELPKAMFALGYFTEVGIGTDKSLEEAKRWYSRAAVLKYPKAQERLDELRKGGMKAQKSRERLSRTNQQQSEENCTVM</sequence>
<feature type="compositionally biased region" description="Polar residues" evidence="2">
    <location>
        <begin position="1133"/>
        <end position="1146"/>
    </location>
</feature>
<feature type="compositionally biased region" description="Low complexity" evidence="2">
    <location>
        <begin position="726"/>
        <end position="739"/>
    </location>
</feature>
<keyword evidence="4" id="KW-1185">Reference proteome</keyword>
<evidence type="ECO:0000256" key="1">
    <source>
        <dbReference type="ARBA" id="ARBA00022737"/>
    </source>
</evidence>
<feature type="compositionally biased region" description="Polar residues" evidence="2">
    <location>
        <begin position="281"/>
        <end position="290"/>
    </location>
</feature>
<feature type="compositionally biased region" description="Pro residues" evidence="2">
    <location>
        <begin position="140"/>
        <end position="149"/>
    </location>
</feature>
<feature type="compositionally biased region" description="Pro residues" evidence="2">
    <location>
        <begin position="20"/>
        <end position="29"/>
    </location>
</feature>
<reference evidence="3" key="1">
    <citation type="journal article" date="2020" name="Stud. Mycol.">
        <title>101 Dothideomycetes genomes: a test case for predicting lifestyles and emergence of pathogens.</title>
        <authorList>
            <person name="Haridas S."/>
            <person name="Albert R."/>
            <person name="Binder M."/>
            <person name="Bloem J."/>
            <person name="Labutti K."/>
            <person name="Salamov A."/>
            <person name="Andreopoulos B."/>
            <person name="Baker S."/>
            <person name="Barry K."/>
            <person name="Bills G."/>
            <person name="Bluhm B."/>
            <person name="Cannon C."/>
            <person name="Castanera R."/>
            <person name="Culley D."/>
            <person name="Daum C."/>
            <person name="Ezra D."/>
            <person name="Gonzalez J."/>
            <person name="Henrissat B."/>
            <person name="Kuo A."/>
            <person name="Liang C."/>
            <person name="Lipzen A."/>
            <person name="Lutzoni F."/>
            <person name="Magnuson J."/>
            <person name="Mondo S."/>
            <person name="Nolan M."/>
            <person name="Ohm R."/>
            <person name="Pangilinan J."/>
            <person name="Park H.-J."/>
            <person name="Ramirez L."/>
            <person name="Alfaro M."/>
            <person name="Sun H."/>
            <person name="Tritt A."/>
            <person name="Yoshinaga Y."/>
            <person name="Zwiers L.-H."/>
            <person name="Turgeon B."/>
            <person name="Goodwin S."/>
            <person name="Spatafora J."/>
            <person name="Crous P."/>
            <person name="Grigoriev I."/>
        </authorList>
    </citation>
    <scope>NUCLEOTIDE SEQUENCE</scope>
    <source>
        <strain evidence="3">CBS 113979</strain>
    </source>
</reference>
<feature type="compositionally biased region" description="Polar residues" evidence="2">
    <location>
        <begin position="558"/>
        <end position="573"/>
    </location>
</feature>
<dbReference type="InterPro" id="IPR011990">
    <property type="entry name" value="TPR-like_helical_dom_sf"/>
</dbReference>
<feature type="compositionally biased region" description="Low complexity" evidence="2">
    <location>
        <begin position="10"/>
        <end position="19"/>
    </location>
</feature>
<feature type="compositionally biased region" description="Basic and acidic residues" evidence="2">
    <location>
        <begin position="65"/>
        <end position="74"/>
    </location>
</feature>
<feature type="compositionally biased region" description="Low complexity" evidence="2">
    <location>
        <begin position="166"/>
        <end position="181"/>
    </location>
</feature>
<feature type="compositionally biased region" description="Polar residues" evidence="2">
    <location>
        <begin position="676"/>
        <end position="689"/>
    </location>
</feature>
<feature type="compositionally biased region" description="Polar residues" evidence="2">
    <location>
        <begin position="44"/>
        <end position="60"/>
    </location>
</feature>
<dbReference type="EMBL" id="ML977146">
    <property type="protein sequence ID" value="KAF1989100.1"/>
    <property type="molecule type" value="Genomic_DNA"/>
</dbReference>